<dbReference type="Pfam" id="PF02812">
    <property type="entry name" value="ELFV_dehydrog_N"/>
    <property type="match status" value="1"/>
</dbReference>
<dbReference type="AlphaFoldDB" id="A0A1X7KPA5"/>
<dbReference type="GO" id="GO:0006538">
    <property type="term" value="P:L-glutamate catabolic process"/>
    <property type="evidence" value="ECO:0007669"/>
    <property type="project" value="TreeGrafter"/>
</dbReference>
<evidence type="ECO:0000256" key="3">
    <source>
        <dbReference type="PIRNR" id="PIRNR000185"/>
    </source>
</evidence>
<dbReference type="InterPro" id="IPR014362">
    <property type="entry name" value="Glu_DH"/>
</dbReference>
<evidence type="ECO:0000256" key="5">
    <source>
        <dbReference type="PIRSR" id="PIRSR000185-2"/>
    </source>
</evidence>
<reference evidence="10" key="1">
    <citation type="submission" date="2017-04" db="EMBL/GenBank/DDBJ databases">
        <authorList>
            <person name="Varghese N."/>
            <person name="Submissions S."/>
        </authorList>
    </citation>
    <scope>NUCLEOTIDE SEQUENCE [LARGE SCALE GENOMIC DNA]</scope>
    <source>
        <strain evidence="10">DSM 4125</strain>
    </source>
</reference>
<feature type="binding site" evidence="5">
    <location>
        <position position="235"/>
    </location>
    <ligand>
        <name>NAD(+)</name>
        <dbReference type="ChEBI" id="CHEBI:57540"/>
    </ligand>
</feature>
<dbReference type="Gene3D" id="3.40.50.720">
    <property type="entry name" value="NAD(P)-binding Rossmann-like Domain"/>
    <property type="match status" value="1"/>
</dbReference>
<evidence type="ECO:0000256" key="4">
    <source>
        <dbReference type="PIRSR" id="PIRSR000185-1"/>
    </source>
</evidence>
<gene>
    <name evidence="9" type="ORF">SAMN05661096_03020</name>
</gene>
<accession>A0A1X7KPA5</accession>
<dbReference type="GO" id="GO:0004352">
    <property type="term" value="F:glutamate dehydrogenase (NAD+) activity"/>
    <property type="evidence" value="ECO:0007669"/>
    <property type="project" value="TreeGrafter"/>
</dbReference>
<dbReference type="EMBL" id="FXAW01000006">
    <property type="protein sequence ID" value="SMG43370.1"/>
    <property type="molecule type" value="Genomic_DNA"/>
</dbReference>
<dbReference type="InterPro" id="IPR033524">
    <property type="entry name" value="Glu/Leu/Phe/Val_DH_AS"/>
</dbReference>
<evidence type="ECO:0000256" key="1">
    <source>
        <dbReference type="ARBA" id="ARBA00006382"/>
    </source>
</evidence>
<dbReference type="InterPro" id="IPR036291">
    <property type="entry name" value="NAD(P)-bd_dom_sf"/>
</dbReference>
<keyword evidence="2 3" id="KW-0560">Oxidoreductase</keyword>
<keyword evidence="5" id="KW-0520">NAD</keyword>
<feature type="active site" description="Proton donor" evidence="4">
    <location>
        <position position="108"/>
    </location>
</feature>
<dbReference type="STRING" id="1028.SAMN05661096_03020"/>
<organism evidence="9 10">
    <name type="scientific">Marivirga sericea</name>
    <dbReference type="NCBI Taxonomy" id="1028"/>
    <lineage>
        <taxon>Bacteria</taxon>
        <taxon>Pseudomonadati</taxon>
        <taxon>Bacteroidota</taxon>
        <taxon>Cytophagia</taxon>
        <taxon>Cytophagales</taxon>
        <taxon>Marivirgaceae</taxon>
        <taxon>Marivirga</taxon>
    </lineage>
</organism>
<dbReference type="PRINTS" id="PR00082">
    <property type="entry name" value="GLFDHDRGNASE"/>
</dbReference>
<dbReference type="SUPFAM" id="SSF53223">
    <property type="entry name" value="Aminoacid dehydrogenase-like, N-terminal domain"/>
    <property type="match status" value="1"/>
</dbReference>
<evidence type="ECO:0000259" key="8">
    <source>
        <dbReference type="SMART" id="SM00839"/>
    </source>
</evidence>
<feature type="binding site" evidence="5">
    <location>
        <position position="72"/>
    </location>
    <ligand>
        <name>substrate</name>
    </ligand>
</feature>
<dbReference type="PIRSF" id="PIRSF000185">
    <property type="entry name" value="Glu_DH"/>
    <property type="match status" value="1"/>
</dbReference>
<dbReference type="SUPFAM" id="SSF51735">
    <property type="entry name" value="NAD(P)-binding Rossmann-fold domains"/>
    <property type="match status" value="1"/>
</dbReference>
<name>A0A1X7KPA5_9BACT</name>
<dbReference type="Pfam" id="PF00208">
    <property type="entry name" value="ELFV_dehydrog"/>
    <property type="match status" value="1"/>
</dbReference>
<dbReference type="InterPro" id="IPR006095">
    <property type="entry name" value="Glu/Leu/Phe/Val/Trp_DH"/>
</dbReference>
<protein>
    <recommendedName>
        <fullName evidence="3">Glutamate dehydrogenase</fullName>
    </recommendedName>
</protein>
<dbReference type="CDD" id="cd01076">
    <property type="entry name" value="NAD_bind_1_Glu_DH"/>
    <property type="match status" value="1"/>
</dbReference>
<dbReference type="InterPro" id="IPR006097">
    <property type="entry name" value="Glu/Leu/Phe/Val/Trp_DH_dimer"/>
</dbReference>
<proteinExistence type="inferred from homology"/>
<dbReference type="FunFam" id="3.40.50.720:FF:000100">
    <property type="entry name" value="Glutamate dehydrogenase 1, mitochondrial"/>
    <property type="match status" value="1"/>
</dbReference>
<dbReference type="PROSITE" id="PS00074">
    <property type="entry name" value="GLFV_DEHYDROGENASE"/>
    <property type="match status" value="1"/>
</dbReference>
<dbReference type="OrthoDB" id="9803297at2"/>
<evidence type="ECO:0000256" key="7">
    <source>
        <dbReference type="RuleBase" id="RU004417"/>
    </source>
</evidence>
<dbReference type="PANTHER" id="PTHR11606:SF13">
    <property type="entry name" value="GLUTAMATE DEHYDROGENASE 1, MITOCHONDRIAL"/>
    <property type="match status" value="1"/>
</dbReference>
<feature type="binding site" evidence="5">
    <location>
        <position position="96"/>
    </location>
    <ligand>
        <name>substrate</name>
    </ligand>
</feature>
<evidence type="ECO:0000256" key="2">
    <source>
        <dbReference type="ARBA" id="ARBA00023002"/>
    </source>
</evidence>
<dbReference type="GO" id="GO:0000166">
    <property type="term" value="F:nucleotide binding"/>
    <property type="evidence" value="ECO:0007669"/>
    <property type="project" value="UniProtKB-KW"/>
</dbReference>
<evidence type="ECO:0000313" key="9">
    <source>
        <dbReference type="EMBL" id="SMG43370.1"/>
    </source>
</evidence>
<dbReference type="RefSeq" id="WP_085518171.1">
    <property type="nucleotide sequence ID" value="NZ_FXAW01000006.1"/>
</dbReference>
<dbReference type="PANTHER" id="PTHR11606">
    <property type="entry name" value="GLUTAMATE DEHYDROGENASE"/>
    <property type="match status" value="1"/>
</dbReference>
<feature type="binding site" evidence="5">
    <location>
        <position position="364"/>
    </location>
    <ligand>
        <name>substrate</name>
    </ligand>
</feature>
<dbReference type="InterPro" id="IPR033922">
    <property type="entry name" value="NAD_bind_Glu_DH"/>
</dbReference>
<dbReference type="SMART" id="SM00839">
    <property type="entry name" value="ELFV_dehydrog"/>
    <property type="match status" value="1"/>
</dbReference>
<keyword evidence="10" id="KW-1185">Reference proteome</keyword>
<evidence type="ECO:0000256" key="6">
    <source>
        <dbReference type="PIRSR" id="PIRSR000185-3"/>
    </source>
</evidence>
<evidence type="ECO:0000313" key="10">
    <source>
        <dbReference type="Proteomes" id="UP000193804"/>
    </source>
</evidence>
<feature type="binding site" evidence="5">
    <location>
        <position position="196"/>
    </location>
    <ligand>
        <name>NAD(+)</name>
        <dbReference type="ChEBI" id="CHEBI:57540"/>
    </ligand>
</feature>
<feature type="domain" description="Glutamate/phenylalanine/leucine/valine/L-tryptophan dehydrogenase C-terminal" evidence="8">
    <location>
        <begin position="189"/>
        <end position="469"/>
    </location>
</feature>
<comment type="similarity">
    <text evidence="1 3 7">Belongs to the Glu/Leu/Phe/Val dehydrogenases family.</text>
</comment>
<keyword evidence="5" id="KW-0547">Nucleotide-binding</keyword>
<dbReference type="InterPro" id="IPR046346">
    <property type="entry name" value="Aminoacid_DH-like_N_sf"/>
</dbReference>
<dbReference type="Gene3D" id="3.40.50.10860">
    <property type="entry name" value="Leucine Dehydrogenase, chain A, domain 1"/>
    <property type="match status" value="1"/>
</dbReference>
<sequence>MSQNQEYSLFEDVCSFVDDAAQHMELHPGLLDQIKQCNSIYKFHFPIRMDDGSYQVVKGYRVQHSHHKLPTKGGIRFSEMVNEQEVMGLSALMTYKCAMVNIPFGGAKGGVNIDPLKYNTRQLEKITRRYTSELIKKKFIGPAIDVPAPDYGTGAREMAWIVDTYEAFNPEAINAKACVTGKPLSQHGIEGRTEATGMGVYIGIREAVSVEEDMKTLGLTTGLKGKKIIIQGLGNVGFYSAKYLTEAGAKVIGIAEWNGGIWDENGIDIEALKNHQVDNKTLEGYSKGKFIKNSIEILEYPCDILVPAALENQITGDNAPKIQAKLIGEAANGPITKEAEKILLDRDIMVIPDMYLNAGGVTVSYFEWLKNLSRVSFGKLEKRYDMEKYKFLVDSIENATGDAFNQEQRDSIIRGASERDLVISGLEETMVTAYHDMNQKRKEKKIKSLRTAAFILAIDRIAISYTDMGIFP</sequence>
<dbReference type="InterPro" id="IPR006096">
    <property type="entry name" value="Glu/Leu/Phe/Val/Trp_DH_C"/>
</dbReference>
<feature type="site" description="Important for catalysis" evidence="6">
    <location>
        <position position="150"/>
    </location>
</feature>
<dbReference type="Proteomes" id="UP000193804">
    <property type="component" value="Unassembled WGS sequence"/>
</dbReference>